<reference evidence="9 10" key="1">
    <citation type="journal article" date="2016" name="J. Microbiol.">
        <title>Dankookia rubra gen. nov., sp. nov., an alphaproteobacterium isolated from sediment of a shallow stream.</title>
        <authorList>
            <person name="Kim W.H."/>
            <person name="Kim D.H."/>
            <person name="Kang K."/>
            <person name="Ahn T.Y."/>
        </authorList>
    </citation>
    <scope>NUCLEOTIDE SEQUENCE [LARGE SCALE GENOMIC DNA]</scope>
    <source>
        <strain evidence="9 10">JCM30602</strain>
    </source>
</reference>
<evidence type="ECO:0000256" key="7">
    <source>
        <dbReference type="SAM" id="Phobius"/>
    </source>
</evidence>
<evidence type="ECO:0000256" key="3">
    <source>
        <dbReference type="ARBA" id="ARBA00022475"/>
    </source>
</evidence>
<evidence type="ECO:0000256" key="1">
    <source>
        <dbReference type="ARBA" id="ARBA00004651"/>
    </source>
</evidence>
<dbReference type="PANTHER" id="PTHR40074:SF4">
    <property type="entry name" value="INNER MEMBRANE PROTEIN YCFT"/>
    <property type="match status" value="1"/>
</dbReference>
<dbReference type="GO" id="GO:0005886">
    <property type="term" value="C:plasma membrane"/>
    <property type="evidence" value="ECO:0007669"/>
    <property type="project" value="UniProtKB-SubCell"/>
</dbReference>
<evidence type="ECO:0000256" key="5">
    <source>
        <dbReference type="ARBA" id="ARBA00022989"/>
    </source>
</evidence>
<dbReference type="RefSeq" id="WP_133289493.1">
    <property type="nucleotide sequence ID" value="NZ_SMSJ01000018.1"/>
</dbReference>
<dbReference type="Pfam" id="PF01757">
    <property type="entry name" value="Acyl_transf_3"/>
    <property type="match status" value="1"/>
</dbReference>
<keyword evidence="4 7" id="KW-0812">Transmembrane</keyword>
<dbReference type="Proteomes" id="UP000295096">
    <property type="component" value="Unassembled WGS sequence"/>
</dbReference>
<dbReference type="EMBL" id="SMSJ01000018">
    <property type="protein sequence ID" value="TDH61705.1"/>
    <property type="molecule type" value="Genomic_DNA"/>
</dbReference>
<name>A0A4V3AA48_9PROT</name>
<evidence type="ECO:0000256" key="6">
    <source>
        <dbReference type="ARBA" id="ARBA00023136"/>
    </source>
</evidence>
<dbReference type="OrthoDB" id="9814956at2"/>
<comment type="subcellular location">
    <subcellularLocation>
        <location evidence="1">Cell membrane</location>
        <topology evidence="1">Multi-pass membrane protein</topology>
    </subcellularLocation>
</comment>
<keyword evidence="3" id="KW-1003">Cell membrane</keyword>
<dbReference type="AlphaFoldDB" id="A0A4V3AA48"/>
<dbReference type="InterPro" id="IPR002656">
    <property type="entry name" value="Acyl_transf_3_dom"/>
</dbReference>
<evidence type="ECO:0000313" key="10">
    <source>
        <dbReference type="Proteomes" id="UP000295096"/>
    </source>
</evidence>
<evidence type="ECO:0000313" key="9">
    <source>
        <dbReference type="EMBL" id="TDH61705.1"/>
    </source>
</evidence>
<keyword evidence="10" id="KW-1185">Reference proteome</keyword>
<comment type="caution">
    <text evidence="9">The sequence shown here is derived from an EMBL/GenBank/DDBJ whole genome shotgun (WGS) entry which is preliminary data.</text>
</comment>
<dbReference type="GO" id="GO:0016413">
    <property type="term" value="F:O-acetyltransferase activity"/>
    <property type="evidence" value="ECO:0007669"/>
    <property type="project" value="TreeGrafter"/>
</dbReference>
<keyword evidence="5 7" id="KW-1133">Transmembrane helix</keyword>
<feature type="domain" description="Acyltransferase 3" evidence="8">
    <location>
        <begin position="23"/>
        <end position="181"/>
    </location>
</feature>
<dbReference type="PANTHER" id="PTHR40074">
    <property type="entry name" value="O-ACETYLTRANSFERASE WECH"/>
    <property type="match status" value="1"/>
</dbReference>
<evidence type="ECO:0000259" key="8">
    <source>
        <dbReference type="Pfam" id="PF01757"/>
    </source>
</evidence>
<accession>A0A4V3AA48</accession>
<sequence>MGAEKGEQAGGGAAPRVRKERLAWPDLARGACMVLVVLLHIDHALRHIGQNDEYLHLLNELLVPLRQPLFFLISGVLGAGILSRGARGVLVHRVGRYLWLLVLWWALGRFLQLRLDAFGPPGMEPIFTSPPNLARLFATAQDDHWFFYALATFFGLAVVLSRLPGWLHAAVALLLAVPGLLDWGGPAASPPSTSSGTTRSSPWERGARLGFGRWRRGSAPGRRCWASGCSGPWRRVTRCGSTRCSARRSPRRWPCSRCRRGSAWRCGWRPGADRRRAG</sequence>
<protein>
    <recommendedName>
        <fullName evidence="8">Acyltransferase 3 domain-containing protein</fullName>
    </recommendedName>
</protein>
<gene>
    <name evidence="9" type="ORF">E2C06_15390</name>
</gene>
<comment type="similarity">
    <text evidence="2">Belongs to the acyltransferase 3 family.</text>
</comment>
<evidence type="ECO:0000256" key="2">
    <source>
        <dbReference type="ARBA" id="ARBA00007400"/>
    </source>
</evidence>
<proteinExistence type="inferred from homology"/>
<feature type="transmembrane region" description="Helical" evidence="7">
    <location>
        <begin position="65"/>
        <end position="82"/>
    </location>
</feature>
<evidence type="ECO:0000256" key="4">
    <source>
        <dbReference type="ARBA" id="ARBA00022692"/>
    </source>
</evidence>
<keyword evidence="6 7" id="KW-0472">Membrane</keyword>
<organism evidence="9 10">
    <name type="scientific">Dankookia rubra</name>
    <dbReference type="NCBI Taxonomy" id="1442381"/>
    <lineage>
        <taxon>Bacteria</taxon>
        <taxon>Pseudomonadati</taxon>
        <taxon>Pseudomonadota</taxon>
        <taxon>Alphaproteobacteria</taxon>
        <taxon>Acetobacterales</taxon>
        <taxon>Roseomonadaceae</taxon>
        <taxon>Dankookia</taxon>
    </lineage>
</organism>
<feature type="transmembrane region" description="Helical" evidence="7">
    <location>
        <begin position="145"/>
        <end position="163"/>
    </location>
</feature>
<dbReference type="GO" id="GO:0009246">
    <property type="term" value="P:enterobacterial common antigen biosynthetic process"/>
    <property type="evidence" value="ECO:0007669"/>
    <property type="project" value="TreeGrafter"/>
</dbReference>